<evidence type="ECO:0000313" key="1">
    <source>
        <dbReference type="EMBL" id="MEY8769035.1"/>
    </source>
</evidence>
<name>A0ABV4E2E3_9GAMM</name>
<evidence type="ECO:0000313" key="2">
    <source>
        <dbReference type="Proteomes" id="UP001565243"/>
    </source>
</evidence>
<keyword evidence="2" id="KW-1185">Reference proteome</keyword>
<accession>A0ABV4E2E3</accession>
<dbReference type="EMBL" id="JBGFFX010000001">
    <property type="protein sequence ID" value="MEY8769035.1"/>
    <property type="molecule type" value="Genomic_DNA"/>
</dbReference>
<dbReference type="Proteomes" id="UP001565243">
    <property type="component" value="Unassembled WGS sequence"/>
</dbReference>
<comment type="caution">
    <text evidence="1">The sequence shown here is derived from an EMBL/GenBank/DDBJ whole genome shotgun (WGS) entry which is preliminary data.</text>
</comment>
<dbReference type="RefSeq" id="WP_369894635.1">
    <property type="nucleotide sequence ID" value="NZ_JBGFFX010000001.1"/>
</dbReference>
<protein>
    <submittedName>
        <fullName evidence="1">Rrf2 family transcriptional regulator</fullName>
    </submittedName>
</protein>
<organism evidence="1 2">
    <name type="scientific">Erwinia aeris</name>
    <dbReference type="NCBI Taxonomy" id="3239803"/>
    <lineage>
        <taxon>Bacteria</taxon>
        <taxon>Pseudomonadati</taxon>
        <taxon>Pseudomonadota</taxon>
        <taxon>Gammaproteobacteria</taxon>
        <taxon>Enterobacterales</taxon>
        <taxon>Erwiniaceae</taxon>
        <taxon>Erwinia</taxon>
    </lineage>
</organism>
<gene>
    <name evidence="1" type="ORF">AB6T85_01080</name>
</gene>
<reference evidence="1 2" key="1">
    <citation type="submission" date="2024-07" db="EMBL/GenBank/DDBJ databases">
        <authorList>
            <person name="Hebao G."/>
        </authorList>
    </citation>
    <scope>NUCLEOTIDE SEQUENCE [LARGE SCALE GENOMIC DNA]</scope>
    <source>
        <strain evidence="1 2">ACCC 02193</strain>
    </source>
</reference>
<sequence length="70" mass="7669">MKVIIFAKGTEIWARDTLSKENRLSLSFLKDGTQQQIIAALEESLTQARAQKDLSYDVDGVANISPVTSG</sequence>
<proteinExistence type="predicted"/>